<evidence type="ECO:0000256" key="2">
    <source>
        <dbReference type="SAM" id="Phobius"/>
    </source>
</evidence>
<feature type="compositionally biased region" description="Polar residues" evidence="1">
    <location>
        <begin position="2586"/>
        <end position="2596"/>
    </location>
</feature>
<keyword evidence="3" id="KW-0732">Signal</keyword>
<feature type="chain" id="PRO_5003711898" evidence="3">
    <location>
        <begin position="29"/>
        <end position="2608"/>
    </location>
</feature>
<dbReference type="RefSeq" id="XP_001026563.2">
    <property type="nucleotide sequence ID" value="XM_001026563.2"/>
</dbReference>
<dbReference type="OrthoDB" id="756370at2759"/>
<feature type="signal peptide" evidence="3">
    <location>
        <begin position="1"/>
        <end position="28"/>
    </location>
</feature>
<dbReference type="Proteomes" id="UP000009168">
    <property type="component" value="Unassembled WGS sequence"/>
</dbReference>
<organism evidence="4 5">
    <name type="scientific">Tetrahymena thermophila (strain SB210)</name>
    <dbReference type="NCBI Taxonomy" id="312017"/>
    <lineage>
        <taxon>Eukaryota</taxon>
        <taxon>Sar</taxon>
        <taxon>Alveolata</taxon>
        <taxon>Ciliophora</taxon>
        <taxon>Intramacronucleata</taxon>
        <taxon>Oligohymenophorea</taxon>
        <taxon>Hymenostomatida</taxon>
        <taxon>Tetrahymenina</taxon>
        <taxon>Tetrahymenidae</taxon>
        <taxon>Tetrahymena</taxon>
    </lineage>
</organism>
<feature type="transmembrane region" description="Helical" evidence="2">
    <location>
        <begin position="2101"/>
        <end position="2121"/>
    </location>
</feature>
<reference evidence="5" key="1">
    <citation type="journal article" date="2006" name="PLoS Biol.">
        <title>Macronuclear genome sequence of the ciliate Tetrahymena thermophila, a model eukaryote.</title>
        <authorList>
            <person name="Eisen J.A."/>
            <person name="Coyne R.S."/>
            <person name="Wu M."/>
            <person name="Wu D."/>
            <person name="Thiagarajan M."/>
            <person name="Wortman J.R."/>
            <person name="Badger J.H."/>
            <person name="Ren Q."/>
            <person name="Amedeo P."/>
            <person name="Jones K.M."/>
            <person name="Tallon L.J."/>
            <person name="Delcher A.L."/>
            <person name="Salzberg S.L."/>
            <person name="Silva J.C."/>
            <person name="Haas B.J."/>
            <person name="Majoros W.H."/>
            <person name="Farzad M."/>
            <person name="Carlton J.M."/>
            <person name="Smith R.K. Jr."/>
            <person name="Garg J."/>
            <person name="Pearlman R.E."/>
            <person name="Karrer K.M."/>
            <person name="Sun L."/>
            <person name="Manning G."/>
            <person name="Elde N.C."/>
            <person name="Turkewitz A.P."/>
            <person name="Asai D.J."/>
            <person name="Wilkes D.E."/>
            <person name="Wang Y."/>
            <person name="Cai H."/>
            <person name="Collins K."/>
            <person name="Stewart B.A."/>
            <person name="Lee S.R."/>
            <person name="Wilamowska K."/>
            <person name="Weinberg Z."/>
            <person name="Ruzzo W.L."/>
            <person name="Wloga D."/>
            <person name="Gaertig J."/>
            <person name="Frankel J."/>
            <person name="Tsao C.-C."/>
            <person name="Gorovsky M.A."/>
            <person name="Keeling P.J."/>
            <person name="Waller R.F."/>
            <person name="Patron N.J."/>
            <person name="Cherry J.M."/>
            <person name="Stover N.A."/>
            <person name="Krieger C.J."/>
            <person name="del Toro C."/>
            <person name="Ryder H.F."/>
            <person name="Williamson S.C."/>
            <person name="Barbeau R.A."/>
            <person name="Hamilton E.P."/>
            <person name="Orias E."/>
        </authorList>
    </citation>
    <scope>NUCLEOTIDE SEQUENCE [LARGE SCALE GENOMIC DNA]</scope>
    <source>
        <strain evidence="5">SB210</strain>
    </source>
</reference>
<evidence type="ECO:0000313" key="4">
    <source>
        <dbReference type="EMBL" id="EAS06318.2"/>
    </source>
</evidence>
<dbReference type="PANTHER" id="PTHR11319:SF35">
    <property type="entry name" value="OUTER MEMBRANE PROTEIN PMPC-RELATED"/>
    <property type="match status" value="1"/>
</dbReference>
<dbReference type="InterPro" id="IPR036322">
    <property type="entry name" value="WD40_repeat_dom_sf"/>
</dbReference>
<feature type="transmembrane region" description="Helical" evidence="2">
    <location>
        <begin position="1985"/>
        <end position="2003"/>
    </location>
</feature>
<sequence>MLNRSTFSQFLSNQLAIIVFVGIYQVLAQSQSACGYGCQNCITDSLTLTSSCQQCNNGFNYYQKANICIYQSCQSNLFYQPLVQRDYSSSGSCVSICSESYYTNFQQNICSPLNQCSQTYSTNQSYSNGQPIQKIVNYKGDYYISIYLGFLNIVSSQDGSFQAQISFPKGYSSIYYFLGEFYLLMQNGSILHWQINSNYLQLVSQIQQGQVTVNSVLLNIQNQYLSAITFNEDNSIIYLTFVAQLNNSQMDVFQFTTQISNKLSKTANQLSTVKLYPYNYQTVDQSQFNGITRSRYGVYKFLSNDFNIVIYDSNNNLTILNSSLNIISQTPISYLNAIQSMYSIPSNPSCIIFIGISNNQSNPNPYILFYFNTATGSITQISSYVLLLQILDISFGSNQRDQYVTITAVVPLSYTFKIFRVFYYINLNINYLALLKYTPTESFLYQVKIPNQIEVNSLYGAQSGFVGINYLNYQYYQQVLNVNSISKSETINNLIQSPSMNLYFIATNFTILVYNLHTDQLLEQLSINSVDQIQGMNIYNNTQILVFNTIKQLNLKNYLTSQSYQLTNFGNITNFAQDQQGQRLYVYGSKLSSYDLTLKNQIDWYTFTSNSGEYITNCLLSTSTIACVSSKNSFIIINLNTQKVQNQIMNSFTGQIQLAQDPQNLNYIIYSSKIQVYSVSGIYIQDFPSYTGGLISFFNFYGSKIVLYSLGYVYIYDRFQYLLNANFLNQGSPALFQSIYIQSQNIMLYFSEEIRYGQIQVYNLQLLISQNSISSNYAQNGIGRIINFSYDPEGSFLQTIDSYGNVMLFLVQATILNDSPLKIIEFDGQTPPQNYQIDLALNQMLIYSPNLVFKANYAQIAQAYVRLYKPNKYSFVEIPNPQNSNGQFIVLDTANTLSYYSNFNSYMINTFDKQNPLMFIQNIQQDNNQFLALVFQNYIQIYNFNQVITQVQSQSYLYQINSVNTVKFLTNNTFLLSNQTIIHYDFNKNIQLSSISLGALNYYKSHLYVEQSSLLFVGLSVGQIIIYNLQTLKPVNIPLQDTSSSVISLILNQVGNQVLIAQKSGSLTIWSLSQSQVAQNIDLQNTFNSVVKLGSELNKLWIDEQFKRIFINFQSSTLIIIADLSSFNLIQFLSFPLSQNNQIKFTPSLIVLQSNAQVNFHNRTSLSLLYYIRKNYRRDQISEIAILDDSIFVVFMIKKIDVFLLDPNSNRPFLIDELIVNFGQLMKLSYIDPTQKFFSVIGQTQNTIFENRYSAYVYLNGGSPVCTQSISIKDAVSAQKQFGLTFNANIVINYLFYLSIYNDLKYMAQINQNSGQFVFKPSNQIQNQLNLYSNIFTFVQGNVTMQNFQFSLPVNDTLQFNANTQFIKFDNIQLSNQTISQAYFNFSNLQSVVINSLSISNLTILQTSDSQNAGLLQFTNIQTVYIYNLQLNQIQIKDFNRVLFSFINVKTLLIQNVTLIGSNSYNFFQMQQINQLTIQNAWIQQNVGLGGQNVTQNSVILQLQGCISTLLQNITFNGNQNSVLIQSSNQNQQSNETIIYRNDIVQFIQSIIQNNTDSFYQYRTESNEGLIQLQTSFVQLSQITYYNNTGNLWIQNSQKVQLTNSNFTENLSFNGGAVKMQNVQGKISINSCQFLKNTALSSGGALFLLEIQSIDADINTLIQYNIALIGGAIRLLNKVLPQMNLNAKMNQNLGNIYGNNIATIPQYVQIIYQNQTQIVEQSQRRNLQNVVNIQNFQSGSILQMGFQFLDQDRKKVSFDPIKIKKQIYPSSIISELIYYQIQVEAPNTTTMQLNGDSLVNYNQYQNNITAFQIQNLQINSMVKSQQILQFVFSTNFYTGQILNFQIQIDFRNCQKGEIMKSISNEIIQCYECPQNSYSIIDPSSYNATNNGVCNKCPEGSLNCFSDQIIPKNGYWLQQGTDLVIYCYNNPSACAPEDESSQQGCSLGHFGPLCEECDNLGKYWNGRRFSSFFGDFNCQECQDNTLQYFFVVGGLIFMVLYLAFQTKRYIDNQKLMQTCFYFRIAKLVPFSKSCFKDQSSFLLKSLIHYLQLSSIILTFKVQFNPQTVYQSAGQPVSKVALNFKCFMSLNTLAKYQMANIQVLIRSLIPFTVFFCLFLVLVLIKLVKKSAVKKYHFFSSMTFCFLFFLPDTIKFITDALSCRQIGNQKYLKIDVSVLCSDESYQNFVLIILIPILVFWLVFPFVMLLLIRKERKTLNSCLTKFSFGNYYAEYKESYYYWEFIKIYLKVIVVFLYTQTEQYGSSSLFLIAVIMTAYIIALQKCQPFQSSNNQFFEIISHGMLIFNMNLSSLSMGFDIQIFDYLLTISHHTFVAIQVIMIIVVIAKDGSGAINKFAIRFINILKINYLMKYFQANQQTNYEVFRRWKKVYGNLSLLTELKALNQISQLQVKRQNTPQQKKQGAYNYLQRQVTQAREISDSITNGMITNIIHQSSIHAKQFISPRSIQKVNSDLIVNSQFPVNVIRSGIIEDSPSQFQSNFCLEPLTSDKHNNGKLVLSQYHPKENSQFLLQNQGSQSNRDIQYFKTNFIESPRMDKPQEQEIQSKYDQESSSKNDQEPQNESEIDIEQENQTNSCSPVQNLKMQYFKTIKK</sequence>
<feature type="transmembrane region" description="Helical" evidence="2">
    <location>
        <begin position="2259"/>
        <end position="2278"/>
    </location>
</feature>
<feature type="transmembrane region" description="Helical" evidence="2">
    <location>
        <begin position="2185"/>
        <end position="2208"/>
    </location>
</feature>
<dbReference type="SUPFAM" id="SSF50978">
    <property type="entry name" value="WD40 repeat-like"/>
    <property type="match status" value="1"/>
</dbReference>
<keyword evidence="2 4" id="KW-0812">Transmembrane</keyword>
<evidence type="ECO:0000256" key="3">
    <source>
        <dbReference type="SAM" id="SignalP"/>
    </source>
</evidence>
<name>I7LXW4_TETTS</name>
<feature type="compositionally biased region" description="Basic and acidic residues" evidence="1">
    <location>
        <begin position="2549"/>
        <end position="2573"/>
    </location>
</feature>
<dbReference type="KEGG" id="tet:TTHERM_00329980"/>
<evidence type="ECO:0000256" key="1">
    <source>
        <dbReference type="SAM" id="MobiDB-lite"/>
    </source>
</evidence>
<keyword evidence="2" id="KW-1133">Transmembrane helix</keyword>
<dbReference type="InterPro" id="IPR011047">
    <property type="entry name" value="Quinoprotein_ADH-like_sf"/>
</dbReference>
<feature type="transmembrane region" description="Helical" evidence="2">
    <location>
        <begin position="2324"/>
        <end position="2342"/>
    </location>
</feature>
<keyword evidence="2" id="KW-0472">Membrane</keyword>
<protein>
    <submittedName>
        <fullName evidence="4">Transmembrane protein, putative</fullName>
    </submittedName>
</protein>
<dbReference type="InParanoid" id="I7LXW4"/>
<gene>
    <name evidence="4" type="ORF">TTHERM_00329980</name>
</gene>
<dbReference type="GeneID" id="7836738"/>
<dbReference type="InterPro" id="IPR015943">
    <property type="entry name" value="WD40/YVTN_repeat-like_dom_sf"/>
</dbReference>
<dbReference type="SUPFAM" id="SSF50998">
    <property type="entry name" value="Quinoprotein alcohol dehydrogenase-like"/>
    <property type="match status" value="1"/>
</dbReference>
<keyword evidence="5" id="KW-1185">Reference proteome</keyword>
<accession>I7LXW4</accession>
<proteinExistence type="predicted"/>
<dbReference type="Gene3D" id="2.130.10.10">
    <property type="entry name" value="YVTN repeat-like/Quinoprotein amine dehydrogenase"/>
    <property type="match status" value="1"/>
</dbReference>
<feature type="region of interest" description="Disordered" evidence="1">
    <location>
        <begin position="2546"/>
        <end position="2596"/>
    </location>
</feature>
<feature type="transmembrane region" description="Helical" evidence="2">
    <location>
        <begin position="2299"/>
        <end position="2318"/>
    </location>
</feature>
<dbReference type="EMBL" id="GG662299">
    <property type="protein sequence ID" value="EAS06318.2"/>
    <property type="molecule type" value="Genomic_DNA"/>
</dbReference>
<evidence type="ECO:0000313" key="5">
    <source>
        <dbReference type="Proteomes" id="UP000009168"/>
    </source>
</evidence>
<feature type="transmembrane region" description="Helical" evidence="2">
    <location>
        <begin position="2235"/>
        <end position="2253"/>
    </location>
</feature>
<dbReference type="PANTHER" id="PTHR11319">
    <property type="entry name" value="G PROTEIN-COUPLED RECEPTOR-RELATED"/>
    <property type="match status" value="1"/>
</dbReference>
<feature type="compositionally biased region" description="Acidic residues" evidence="1">
    <location>
        <begin position="2575"/>
        <end position="2585"/>
    </location>
</feature>